<dbReference type="AlphaFoldDB" id="A0A2N6TFW7"/>
<accession>A0A2N6TFW7</accession>
<evidence type="ECO:0000313" key="1">
    <source>
        <dbReference type="EMBL" id="PMC68156.1"/>
    </source>
</evidence>
<organism evidence="1 2">
    <name type="scientific">Fusobacterium nucleatum</name>
    <dbReference type="NCBI Taxonomy" id="851"/>
    <lineage>
        <taxon>Bacteria</taxon>
        <taxon>Fusobacteriati</taxon>
        <taxon>Fusobacteriota</taxon>
        <taxon>Fusobacteriia</taxon>
        <taxon>Fusobacteriales</taxon>
        <taxon>Fusobacteriaceae</taxon>
        <taxon>Fusobacterium</taxon>
    </lineage>
</organism>
<reference evidence="1 2" key="1">
    <citation type="submission" date="2017-09" db="EMBL/GenBank/DDBJ databases">
        <title>Bacterial strain isolated from the female urinary microbiota.</title>
        <authorList>
            <person name="Thomas-White K."/>
            <person name="Kumar N."/>
            <person name="Forster S."/>
            <person name="Putonti C."/>
            <person name="Lawley T."/>
            <person name="Wolfe A.J."/>
        </authorList>
    </citation>
    <scope>NUCLEOTIDE SEQUENCE [LARGE SCALE GENOMIC DNA]</scope>
    <source>
        <strain evidence="1 2">UMB0249</strain>
    </source>
</reference>
<evidence type="ECO:0000313" key="2">
    <source>
        <dbReference type="Proteomes" id="UP000235733"/>
    </source>
</evidence>
<dbReference type="Proteomes" id="UP000235733">
    <property type="component" value="Unassembled WGS sequence"/>
</dbReference>
<proteinExistence type="predicted"/>
<dbReference type="EMBL" id="PNHC01000010">
    <property type="protein sequence ID" value="PMC68156.1"/>
    <property type="molecule type" value="Genomic_DNA"/>
</dbReference>
<evidence type="ECO:0008006" key="3">
    <source>
        <dbReference type="Google" id="ProtNLM"/>
    </source>
</evidence>
<gene>
    <name evidence="1" type="ORF">CJ209_10445</name>
</gene>
<name>A0A2N6TFW7_FUSNU</name>
<sequence>MKDYINNKRIKEKLKRLTSASYRSQSLLVN</sequence>
<dbReference type="GO" id="GO:0015074">
    <property type="term" value="P:DNA integration"/>
    <property type="evidence" value="ECO:0007669"/>
    <property type="project" value="InterPro"/>
</dbReference>
<protein>
    <recommendedName>
        <fullName evidence="3">Integrase</fullName>
    </recommendedName>
</protein>
<comment type="caution">
    <text evidence="1">The sequence shown here is derived from an EMBL/GenBank/DDBJ whole genome shotgun (WGS) entry which is preliminary data.</text>
</comment>